<dbReference type="PANTHER" id="PTHR23122">
    <property type="entry name" value="MEMBRANE-ASSOCIATED GUANYLATE KINASE MAGUK"/>
    <property type="match status" value="1"/>
</dbReference>
<dbReference type="SUPFAM" id="SSF101288">
    <property type="entry name" value="L27 domain"/>
    <property type="match status" value="1"/>
</dbReference>
<evidence type="ECO:0000313" key="8">
    <source>
        <dbReference type="EMBL" id="CAG6665345.1"/>
    </source>
</evidence>
<feature type="domain" description="L27" evidence="7">
    <location>
        <begin position="13"/>
        <end position="68"/>
    </location>
</feature>
<dbReference type="InterPro" id="IPR036034">
    <property type="entry name" value="PDZ_sf"/>
</dbReference>
<dbReference type="CDD" id="cd11862">
    <property type="entry name" value="SH3_MPP"/>
    <property type="match status" value="1"/>
</dbReference>
<dbReference type="AlphaFoldDB" id="A0A8D8WP69"/>
<dbReference type="CDD" id="cd00071">
    <property type="entry name" value="GMPK"/>
    <property type="match status" value="1"/>
</dbReference>
<evidence type="ECO:0000256" key="3">
    <source>
        <dbReference type="PROSITE-ProRule" id="PRU00192"/>
    </source>
</evidence>
<protein>
    <submittedName>
        <fullName evidence="8">MAGUK p55 subfamily member 7</fullName>
    </submittedName>
</protein>
<dbReference type="CDD" id="cd06799">
    <property type="entry name" value="PDZ_MPP3-MPP4-MPP7-like"/>
    <property type="match status" value="1"/>
</dbReference>
<dbReference type="Pfam" id="PF02828">
    <property type="entry name" value="L27"/>
    <property type="match status" value="1"/>
</dbReference>
<sequence length="602" mass="67196">MTEVMTNIEREEFDISVSSLLETLQQSQSEFSGNDEELVFLSSLLQSKELNALVHVHNSIVTEQSHPVLSNAMQISLEVLDVLLSRLALNEDCKELFVLLQRPNLQGLLCAHDAVAQKDYYPRLPEIPQELLDDDEETVKIVQLVKSNEPLGEGNENLPVGATIKTDEETGKIVVARVMHGGAADRSGLIHVGDEVCEVNGINVEGKTPGDVLKILQSSEGTITFKLIPAEGKMGYRESKVRVRAHFDYDATNDPYIPCKDAGLSFKRGEILHVVSQDDAYWWQARKEGDKNLRAGIIPSKALQERKILHERSLAENGDSSDPLFSQCGPGGLGGPSCIPLVKIADTVYSSPTKTPCSAVKTKKILYDLAETDDFDREEIPTYEEVAKLYPLPDIKRPVVLIGPSGVGRSELKRRLIALDPDKFTQVTPYTTRPKKPGEEEGKEYHFVSHETMTGLISAGKMIEFGEYKGHLYGTSSDSVLELIKSGRVAVLNPAYQSLKVLRSATFKPLVLFIAPPSFSQLKESRMAAFARSPFDQYNSRAFTDDEFHDIIRVARRIEFLYHHWFDEVIVNEDLGAAFEQLLRAVERTENEPTWVPASWVQ</sequence>
<name>A0A8D8WP69_9HEMI</name>
<dbReference type="SUPFAM" id="SSF52540">
    <property type="entry name" value="P-loop containing nucleoside triphosphate hydrolases"/>
    <property type="match status" value="1"/>
</dbReference>
<feature type="domain" description="PDZ" evidence="6">
    <location>
        <begin position="141"/>
        <end position="231"/>
    </location>
</feature>
<dbReference type="PROSITE" id="PS00856">
    <property type="entry name" value="GUANYLATE_KINASE_1"/>
    <property type="match status" value="1"/>
</dbReference>
<dbReference type="InterPro" id="IPR008144">
    <property type="entry name" value="Guanylate_kin-like_dom"/>
</dbReference>
<evidence type="ECO:0000259" key="4">
    <source>
        <dbReference type="PROSITE" id="PS50002"/>
    </source>
</evidence>
<organism evidence="8">
    <name type="scientific">Cacopsylla melanoneura</name>
    <dbReference type="NCBI Taxonomy" id="428564"/>
    <lineage>
        <taxon>Eukaryota</taxon>
        <taxon>Metazoa</taxon>
        <taxon>Ecdysozoa</taxon>
        <taxon>Arthropoda</taxon>
        <taxon>Hexapoda</taxon>
        <taxon>Insecta</taxon>
        <taxon>Pterygota</taxon>
        <taxon>Neoptera</taxon>
        <taxon>Paraneoptera</taxon>
        <taxon>Hemiptera</taxon>
        <taxon>Sternorrhyncha</taxon>
        <taxon>Psylloidea</taxon>
        <taxon>Psyllidae</taxon>
        <taxon>Psyllinae</taxon>
        <taxon>Cacopsylla</taxon>
    </lineage>
</organism>
<evidence type="ECO:0000259" key="5">
    <source>
        <dbReference type="PROSITE" id="PS50052"/>
    </source>
</evidence>
<dbReference type="SMART" id="SM00569">
    <property type="entry name" value="L27"/>
    <property type="match status" value="2"/>
</dbReference>
<dbReference type="Gene3D" id="2.30.30.40">
    <property type="entry name" value="SH3 Domains"/>
    <property type="match status" value="1"/>
</dbReference>
<dbReference type="InterPro" id="IPR027417">
    <property type="entry name" value="P-loop_NTPase"/>
</dbReference>
<dbReference type="InterPro" id="IPR050716">
    <property type="entry name" value="MAGUK"/>
</dbReference>
<dbReference type="SUPFAM" id="SSF50044">
    <property type="entry name" value="SH3-domain"/>
    <property type="match status" value="1"/>
</dbReference>
<dbReference type="Gene3D" id="1.10.287.650">
    <property type="entry name" value="L27 domain"/>
    <property type="match status" value="1"/>
</dbReference>
<feature type="domain" description="L27" evidence="7">
    <location>
        <begin position="69"/>
        <end position="123"/>
    </location>
</feature>
<proteinExistence type="inferred from homology"/>
<feature type="domain" description="Guanylate kinase-like" evidence="5">
    <location>
        <begin position="396"/>
        <end position="587"/>
    </location>
</feature>
<dbReference type="InterPro" id="IPR036892">
    <property type="entry name" value="L27_dom_sf"/>
</dbReference>
<dbReference type="PROSITE" id="PS50106">
    <property type="entry name" value="PDZ"/>
    <property type="match status" value="1"/>
</dbReference>
<dbReference type="PROSITE" id="PS51022">
    <property type="entry name" value="L27"/>
    <property type="match status" value="2"/>
</dbReference>
<dbReference type="InterPro" id="IPR008145">
    <property type="entry name" value="GK/Ca_channel_bsu"/>
</dbReference>
<evidence type="ECO:0000256" key="2">
    <source>
        <dbReference type="ARBA" id="ARBA00022443"/>
    </source>
</evidence>
<dbReference type="SMART" id="SM00072">
    <property type="entry name" value="GuKc"/>
    <property type="match status" value="1"/>
</dbReference>
<dbReference type="InterPro" id="IPR014775">
    <property type="entry name" value="L27_C"/>
</dbReference>
<feature type="domain" description="SH3" evidence="4">
    <location>
        <begin position="238"/>
        <end position="308"/>
    </location>
</feature>
<dbReference type="SMART" id="SM00228">
    <property type="entry name" value="PDZ"/>
    <property type="match status" value="1"/>
</dbReference>
<dbReference type="Gene3D" id="3.40.50.300">
    <property type="entry name" value="P-loop containing nucleotide triphosphate hydrolases"/>
    <property type="match status" value="1"/>
</dbReference>
<comment type="similarity">
    <text evidence="1">Belongs to the MAGUK family.</text>
</comment>
<dbReference type="Pfam" id="PF00595">
    <property type="entry name" value="PDZ"/>
    <property type="match status" value="1"/>
</dbReference>
<reference evidence="8" key="1">
    <citation type="submission" date="2021-05" db="EMBL/GenBank/DDBJ databases">
        <authorList>
            <person name="Alioto T."/>
            <person name="Alioto T."/>
            <person name="Gomez Garrido J."/>
        </authorList>
    </citation>
    <scope>NUCLEOTIDE SEQUENCE</scope>
</reference>
<accession>A0A8D8WP69</accession>
<dbReference type="Gene3D" id="2.30.42.10">
    <property type="match status" value="1"/>
</dbReference>
<dbReference type="InterPro" id="IPR036028">
    <property type="entry name" value="SH3-like_dom_sf"/>
</dbReference>
<dbReference type="SUPFAM" id="SSF50156">
    <property type="entry name" value="PDZ domain-like"/>
    <property type="match status" value="1"/>
</dbReference>
<dbReference type="PROSITE" id="PS50052">
    <property type="entry name" value="GUANYLATE_KINASE_2"/>
    <property type="match status" value="1"/>
</dbReference>
<dbReference type="Pfam" id="PF00625">
    <property type="entry name" value="Guanylate_kin"/>
    <property type="match status" value="1"/>
</dbReference>
<dbReference type="Pfam" id="PF07653">
    <property type="entry name" value="SH3_2"/>
    <property type="match status" value="1"/>
</dbReference>
<dbReference type="InterPro" id="IPR001452">
    <property type="entry name" value="SH3_domain"/>
</dbReference>
<dbReference type="GO" id="GO:0030054">
    <property type="term" value="C:cell junction"/>
    <property type="evidence" value="ECO:0007669"/>
    <property type="project" value="UniProtKB-ARBA"/>
</dbReference>
<dbReference type="PROSITE" id="PS50002">
    <property type="entry name" value="SH3"/>
    <property type="match status" value="1"/>
</dbReference>
<dbReference type="EMBL" id="HBUF01042003">
    <property type="protein sequence ID" value="CAG6618377.1"/>
    <property type="molecule type" value="Transcribed_RNA"/>
</dbReference>
<evidence type="ECO:0000256" key="1">
    <source>
        <dbReference type="ARBA" id="ARBA00007014"/>
    </source>
</evidence>
<dbReference type="EMBL" id="HBUF01210261">
    <property type="protein sequence ID" value="CAG6665345.1"/>
    <property type="molecule type" value="Transcribed_RNA"/>
</dbReference>
<evidence type="ECO:0000259" key="7">
    <source>
        <dbReference type="PROSITE" id="PS51022"/>
    </source>
</evidence>
<dbReference type="InterPro" id="IPR020590">
    <property type="entry name" value="Guanylate_kinase_CS"/>
</dbReference>
<dbReference type="InterPro" id="IPR001478">
    <property type="entry name" value="PDZ"/>
</dbReference>
<dbReference type="SMART" id="SM00326">
    <property type="entry name" value="SH3"/>
    <property type="match status" value="1"/>
</dbReference>
<evidence type="ECO:0000259" key="6">
    <source>
        <dbReference type="PROSITE" id="PS50106"/>
    </source>
</evidence>
<keyword evidence="2 3" id="KW-0728">SH3 domain</keyword>
<dbReference type="InterPro" id="IPR004172">
    <property type="entry name" value="L27_dom"/>
</dbReference>